<dbReference type="Proteomes" id="UP000092555">
    <property type="component" value="Unassembled WGS sequence"/>
</dbReference>
<name>A0A1A0H8Y8_9ASCO</name>
<feature type="region of interest" description="Disordered" evidence="1">
    <location>
        <begin position="79"/>
        <end position="110"/>
    </location>
</feature>
<proteinExistence type="predicted"/>
<evidence type="ECO:0000256" key="1">
    <source>
        <dbReference type="SAM" id="MobiDB-lite"/>
    </source>
</evidence>
<sequence length="385" mass="41856">MLSESDDTPAATFRPRFKAKRKPAANKRRLRDMDQDAADTQPAEISVGGASREGVADPRRLSRWARYSALGKLESKAVTGRSLDEDKNGAAADDEDLGSGRVDSGRMESRGTDAMRRDAMNMDTMNMDTTKVGTMNMDTIGGNTMNINSMNMDTTKVGTMNMDTMNMDTMNMDTMNTDSMRMKSMNTGAFNTETMNMDTIKEGTMNMDTIGVSTMNINSMNIDTTNLAPADLATPAAPLSFINSPPSAQNTFVLRHSHFRDTPVLVPLGPEYADRYGNVLDDDVPQVIDPAASDDDIALDAFGQPSPADHAPDLHDMYDLDISVDDVLRRADMPDIPGPAAVLSGLAEKVSLLEMSIRLRRERLLALAASLAELQDARQDALGAL</sequence>
<dbReference type="RefSeq" id="XP_018710987.1">
    <property type="nucleotide sequence ID" value="XM_018854914.1"/>
</dbReference>
<reference evidence="2 3" key="1">
    <citation type="submission" date="2016-05" db="EMBL/GenBank/DDBJ databases">
        <title>Comparative genomics of biotechnologically important yeasts.</title>
        <authorList>
            <consortium name="DOE Joint Genome Institute"/>
            <person name="Riley R."/>
            <person name="Haridas S."/>
            <person name="Wolfe K.H."/>
            <person name="Lopes M.R."/>
            <person name="Hittinger C.T."/>
            <person name="Goker M."/>
            <person name="Salamov A."/>
            <person name="Wisecaver J."/>
            <person name="Long T.M."/>
            <person name="Aerts A.L."/>
            <person name="Barry K."/>
            <person name="Choi C."/>
            <person name="Clum A."/>
            <person name="Coughlan A.Y."/>
            <person name="Deshpande S."/>
            <person name="Douglass A.P."/>
            <person name="Hanson S.J."/>
            <person name="Klenk H.-P."/>
            <person name="LaButti K."/>
            <person name="Lapidus A."/>
            <person name="Lindquist E."/>
            <person name="Lipzen A."/>
            <person name="Meier-kolthoff J.P."/>
            <person name="Ohm R.A."/>
            <person name="Otillar R.P."/>
            <person name="Pangilinan J."/>
            <person name="Peng Y."/>
            <person name="Rokas A."/>
            <person name="Rosa C.A."/>
            <person name="Scheuner C."/>
            <person name="Sibirny A.A."/>
            <person name="Slot J.C."/>
            <person name="Stielow J.B."/>
            <person name="Sun H."/>
            <person name="Kurtzman C.P."/>
            <person name="Blackwell M."/>
            <person name="Grigoriev I.V."/>
            <person name="Jeffries T.W."/>
        </authorList>
    </citation>
    <scope>NUCLEOTIDE SEQUENCE [LARGE SCALE GENOMIC DNA]</scope>
    <source>
        <strain evidence="2 3">NRRL YB-4993</strain>
    </source>
</reference>
<keyword evidence="3" id="KW-1185">Reference proteome</keyword>
<dbReference type="EMBL" id="LXTC01000004">
    <property type="protein sequence ID" value="OBA20465.1"/>
    <property type="molecule type" value="Genomic_DNA"/>
</dbReference>
<evidence type="ECO:0000313" key="3">
    <source>
        <dbReference type="Proteomes" id="UP000092555"/>
    </source>
</evidence>
<gene>
    <name evidence="2" type="ORF">METBIDRAFT_199473</name>
</gene>
<organism evidence="2 3">
    <name type="scientific">Metschnikowia bicuspidata var. bicuspidata NRRL YB-4993</name>
    <dbReference type="NCBI Taxonomy" id="869754"/>
    <lineage>
        <taxon>Eukaryota</taxon>
        <taxon>Fungi</taxon>
        <taxon>Dikarya</taxon>
        <taxon>Ascomycota</taxon>
        <taxon>Saccharomycotina</taxon>
        <taxon>Pichiomycetes</taxon>
        <taxon>Metschnikowiaceae</taxon>
        <taxon>Metschnikowia</taxon>
    </lineage>
</organism>
<dbReference type="GeneID" id="30027890"/>
<feature type="compositionally biased region" description="Basic residues" evidence="1">
    <location>
        <begin position="15"/>
        <end position="30"/>
    </location>
</feature>
<feature type="region of interest" description="Disordered" evidence="1">
    <location>
        <begin position="1"/>
        <end position="57"/>
    </location>
</feature>
<dbReference type="OrthoDB" id="4087635at2759"/>
<accession>A0A1A0H8Y8</accession>
<evidence type="ECO:0000313" key="2">
    <source>
        <dbReference type="EMBL" id="OBA20465.1"/>
    </source>
</evidence>
<dbReference type="AlphaFoldDB" id="A0A1A0H8Y8"/>
<dbReference type="STRING" id="869754.A0A1A0H8Y8"/>
<comment type="caution">
    <text evidence="2">The sequence shown here is derived from an EMBL/GenBank/DDBJ whole genome shotgun (WGS) entry which is preliminary data.</text>
</comment>
<protein>
    <submittedName>
        <fullName evidence="2">Uncharacterized protein</fullName>
    </submittedName>
</protein>